<protein>
    <submittedName>
        <fullName evidence="1">Uncharacterized protein</fullName>
    </submittedName>
</protein>
<dbReference type="Proteomes" id="UP000606499">
    <property type="component" value="Unassembled WGS sequence"/>
</dbReference>
<comment type="caution">
    <text evidence="1">The sequence shown here is derived from an EMBL/GenBank/DDBJ whole genome shotgun (WGS) entry which is preliminary data.</text>
</comment>
<dbReference type="AlphaFoldDB" id="A0A923LWN8"/>
<reference evidence="1" key="1">
    <citation type="submission" date="2020-08" db="EMBL/GenBank/DDBJ databases">
        <title>Genome public.</title>
        <authorList>
            <person name="Liu C."/>
            <person name="Sun Q."/>
        </authorList>
    </citation>
    <scope>NUCLEOTIDE SEQUENCE</scope>
    <source>
        <strain evidence="1">NSJ-28</strain>
    </source>
</reference>
<proteinExistence type="predicted"/>
<evidence type="ECO:0000313" key="2">
    <source>
        <dbReference type="Proteomes" id="UP000606499"/>
    </source>
</evidence>
<keyword evidence="2" id="KW-1185">Reference proteome</keyword>
<dbReference type="EMBL" id="JACOPL010000008">
    <property type="protein sequence ID" value="MBC5725672.1"/>
    <property type="molecule type" value="Genomic_DNA"/>
</dbReference>
<dbReference type="RefSeq" id="WP_054326920.1">
    <property type="nucleotide sequence ID" value="NZ_JACOPL010000008.1"/>
</dbReference>
<name>A0A923LWN8_9FIRM</name>
<evidence type="ECO:0000313" key="1">
    <source>
        <dbReference type="EMBL" id="MBC5725672.1"/>
    </source>
</evidence>
<gene>
    <name evidence="1" type="ORF">H8S45_09420</name>
</gene>
<sequence length="69" mass="7131">MELLCYCIGAALLVLTGAVISGGLTLPTPLWREGGRGRSGDAPDTAGDALSRDLAALMAYGREEDDHAV</sequence>
<organism evidence="1 2">
    <name type="scientific">Agathobaculum faecis</name>
    <dbReference type="NCBI Taxonomy" id="2763013"/>
    <lineage>
        <taxon>Bacteria</taxon>
        <taxon>Bacillati</taxon>
        <taxon>Bacillota</taxon>
        <taxon>Clostridia</taxon>
        <taxon>Eubacteriales</taxon>
        <taxon>Butyricicoccaceae</taxon>
        <taxon>Agathobaculum</taxon>
    </lineage>
</organism>
<accession>A0A923LWN8</accession>